<gene>
    <name evidence="2" type="ORF">CB5_LOCUS18872</name>
</gene>
<evidence type="ECO:0000256" key="1">
    <source>
        <dbReference type="SAM" id="MobiDB-lite"/>
    </source>
</evidence>
<name>A0A6V7PY12_ANACO</name>
<dbReference type="EMBL" id="LR862153">
    <property type="protein sequence ID" value="CAD1835661.1"/>
    <property type="molecule type" value="Genomic_DNA"/>
</dbReference>
<proteinExistence type="predicted"/>
<feature type="region of interest" description="Disordered" evidence="1">
    <location>
        <begin position="41"/>
        <end position="70"/>
    </location>
</feature>
<reference evidence="2" key="1">
    <citation type="submission" date="2020-07" db="EMBL/GenBank/DDBJ databases">
        <authorList>
            <person name="Lin J."/>
        </authorList>
    </citation>
    <scope>NUCLEOTIDE SEQUENCE</scope>
</reference>
<sequence>MRNHEVSAPSDFTDLYEEVELAGSFCYGLTLRPDQSHLRHLWRNGGKKPTGSPSRYRKPTKVSSSGTFVGANEGRPRVSMGLASLEWEKTSPMGLNFVGRSPQTGTPEIAIATYARSYGIGRRNGMPWGRLIPRVGMLTITGPLGTAQAGLPMGRSCEIWNKRLICFRRMAGLDTYRAGFRWVPGCRDSQAVSFGVSHEKAGEGHGGASPADSYGGGSSVKDLLTWQAKVVARE</sequence>
<protein>
    <submittedName>
        <fullName evidence="2">Uncharacterized protein</fullName>
    </submittedName>
</protein>
<dbReference type="AlphaFoldDB" id="A0A6V7PY12"/>
<organism evidence="2">
    <name type="scientific">Ananas comosus var. bracteatus</name>
    <name type="common">red pineapple</name>
    <dbReference type="NCBI Taxonomy" id="296719"/>
    <lineage>
        <taxon>Eukaryota</taxon>
        <taxon>Viridiplantae</taxon>
        <taxon>Streptophyta</taxon>
        <taxon>Embryophyta</taxon>
        <taxon>Tracheophyta</taxon>
        <taxon>Spermatophyta</taxon>
        <taxon>Magnoliopsida</taxon>
        <taxon>Liliopsida</taxon>
        <taxon>Poales</taxon>
        <taxon>Bromeliaceae</taxon>
        <taxon>Bromelioideae</taxon>
        <taxon>Ananas</taxon>
    </lineage>
</organism>
<evidence type="ECO:0000313" key="2">
    <source>
        <dbReference type="EMBL" id="CAD1835661.1"/>
    </source>
</evidence>
<accession>A0A6V7PY12</accession>